<dbReference type="RefSeq" id="WP_171910306.1">
    <property type="nucleotide sequence ID" value="NZ_FNKP01000002.1"/>
</dbReference>
<dbReference type="Proteomes" id="UP000183487">
    <property type="component" value="Unassembled WGS sequence"/>
</dbReference>
<reference evidence="2" key="1">
    <citation type="submission" date="2016-10" db="EMBL/GenBank/DDBJ databases">
        <authorList>
            <person name="Varghese N."/>
            <person name="Submissions S."/>
        </authorList>
    </citation>
    <scope>NUCLEOTIDE SEQUENCE [LARGE SCALE GENOMIC DNA]</scope>
    <source>
        <strain evidence="2">GAS106B</strain>
    </source>
</reference>
<gene>
    <name evidence="1" type="ORF">SAMN05443245_5192</name>
</gene>
<sequence>MTDYNEAQRKQTLREMSEYVDSMDERRERAIEALGTKYLLHPANRVQRRTVPYGSAR</sequence>
<name>A0A1H1IHM8_9BURK</name>
<protein>
    <submittedName>
        <fullName evidence="1">Uncharacterized protein</fullName>
    </submittedName>
</protein>
<accession>A0A1H1IHM8</accession>
<evidence type="ECO:0000313" key="2">
    <source>
        <dbReference type="Proteomes" id="UP000183487"/>
    </source>
</evidence>
<organism evidence="1 2">
    <name type="scientific">Paraburkholderia fungorum</name>
    <dbReference type="NCBI Taxonomy" id="134537"/>
    <lineage>
        <taxon>Bacteria</taxon>
        <taxon>Pseudomonadati</taxon>
        <taxon>Pseudomonadota</taxon>
        <taxon>Betaproteobacteria</taxon>
        <taxon>Burkholderiales</taxon>
        <taxon>Burkholderiaceae</taxon>
        <taxon>Paraburkholderia</taxon>
    </lineage>
</organism>
<dbReference type="EMBL" id="FNKP01000002">
    <property type="protein sequence ID" value="SDR37170.1"/>
    <property type="molecule type" value="Genomic_DNA"/>
</dbReference>
<dbReference type="AlphaFoldDB" id="A0A1H1IHM8"/>
<proteinExistence type="predicted"/>
<keyword evidence="2" id="KW-1185">Reference proteome</keyword>
<evidence type="ECO:0000313" key="1">
    <source>
        <dbReference type="EMBL" id="SDR37170.1"/>
    </source>
</evidence>